<evidence type="ECO:0000256" key="1">
    <source>
        <dbReference type="SAM" id="SignalP"/>
    </source>
</evidence>
<name>A0A553P4R5_TIGCA</name>
<dbReference type="Proteomes" id="UP000318571">
    <property type="component" value="Chromosome 7"/>
</dbReference>
<comment type="caution">
    <text evidence="2">The sequence shown here is derived from an EMBL/GenBank/DDBJ whole genome shotgun (WGS) entry which is preliminary data.</text>
</comment>
<protein>
    <recommendedName>
        <fullName evidence="4">Invertebrate defensins family profile domain-containing protein</fullName>
    </recommendedName>
</protein>
<accession>A0A553P4R5</accession>
<feature type="signal peptide" evidence="1">
    <location>
        <begin position="1"/>
        <end position="21"/>
    </location>
</feature>
<evidence type="ECO:0000313" key="3">
    <source>
        <dbReference type="Proteomes" id="UP000318571"/>
    </source>
</evidence>
<evidence type="ECO:0000313" key="2">
    <source>
        <dbReference type="EMBL" id="TRY72668.1"/>
    </source>
</evidence>
<dbReference type="EMBL" id="VCGU01000008">
    <property type="protein sequence ID" value="TRY72668.1"/>
    <property type="molecule type" value="Genomic_DNA"/>
</dbReference>
<feature type="chain" id="PRO_5022212104" description="Invertebrate defensins family profile domain-containing protein" evidence="1">
    <location>
        <begin position="22"/>
        <end position="88"/>
    </location>
</feature>
<gene>
    <name evidence="2" type="ORF">TCAL_06730</name>
</gene>
<sequence>MSVMKWSSSFIIFAIFVLVSAQSEAKTALFKTQGIMEETCPEIAQLHGWTCHESYLDRVSAFRCRQMCSQSETPCYHMEEKSCFCCSK</sequence>
<keyword evidence="3" id="KW-1185">Reference proteome</keyword>
<evidence type="ECO:0008006" key="4">
    <source>
        <dbReference type="Google" id="ProtNLM"/>
    </source>
</evidence>
<dbReference type="AlphaFoldDB" id="A0A553P4R5"/>
<organism evidence="2 3">
    <name type="scientific">Tigriopus californicus</name>
    <name type="common">Marine copepod</name>
    <dbReference type="NCBI Taxonomy" id="6832"/>
    <lineage>
        <taxon>Eukaryota</taxon>
        <taxon>Metazoa</taxon>
        <taxon>Ecdysozoa</taxon>
        <taxon>Arthropoda</taxon>
        <taxon>Crustacea</taxon>
        <taxon>Multicrustacea</taxon>
        <taxon>Hexanauplia</taxon>
        <taxon>Copepoda</taxon>
        <taxon>Harpacticoida</taxon>
        <taxon>Harpacticidae</taxon>
        <taxon>Tigriopus</taxon>
    </lineage>
</organism>
<reference evidence="2 3" key="1">
    <citation type="journal article" date="2018" name="Nat. Ecol. Evol.">
        <title>Genomic signatures of mitonuclear coevolution across populations of Tigriopus californicus.</title>
        <authorList>
            <person name="Barreto F.S."/>
            <person name="Watson E.T."/>
            <person name="Lima T.G."/>
            <person name="Willett C.S."/>
            <person name="Edmands S."/>
            <person name="Li W."/>
            <person name="Burton R.S."/>
        </authorList>
    </citation>
    <scope>NUCLEOTIDE SEQUENCE [LARGE SCALE GENOMIC DNA]</scope>
    <source>
        <strain evidence="2 3">San Diego</strain>
    </source>
</reference>
<proteinExistence type="predicted"/>
<keyword evidence="1" id="KW-0732">Signal</keyword>